<dbReference type="AlphaFoldDB" id="A0A418NL50"/>
<protein>
    <submittedName>
        <fullName evidence="4">CBS domain-containing protein</fullName>
    </submittedName>
</protein>
<keyword evidence="5" id="KW-1185">Reference proteome</keyword>
<dbReference type="Proteomes" id="UP000285092">
    <property type="component" value="Unassembled WGS sequence"/>
</dbReference>
<evidence type="ECO:0000256" key="2">
    <source>
        <dbReference type="PROSITE-ProRule" id="PRU00703"/>
    </source>
</evidence>
<feature type="domain" description="CBS" evidence="3">
    <location>
        <begin position="7"/>
        <end position="66"/>
    </location>
</feature>
<keyword evidence="1 2" id="KW-0129">CBS domain</keyword>
<accession>A0A418NL50</accession>
<dbReference type="Pfam" id="PF00571">
    <property type="entry name" value="CBS"/>
    <property type="match status" value="2"/>
</dbReference>
<dbReference type="InterPro" id="IPR051257">
    <property type="entry name" value="Diverse_CBS-Domain"/>
</dbReference>
<dbReference type="SUPFAM" id="SSF54631">
    <property type="entry name" value="CBS-domain pair"/>
    <property type="match status" value="1"/>
</dbReference>
<evidence type="ECO:0000313" key="4">
    <source>
        <dbReference type="EMBL" id="RIV80543.1"/>
    </source>
</evidence>
<dbReference type="PROSITE" id="PS51371">
    <property type="entry name" value="CBS"/>
    <property type="match status" value="2"/>
</dbReference>
<evidence type="ECO:0000313" key="5">
    <source>
        <dbReference type="Proteomes" id="UP000285092"/>
    </source>
</evidence>
<gene>
    <name evidence="4" type="ORF">D2V04_02235</name>
</gene>
<name>A0A418NL50_9SPHN</name>
<dbReference type="PANTHER" id="PTHR43080">
    <property type="entry name" value="CBS DOMAIN-CONTAINING PROTEIN CBSX3, MITOCHONDRIAL"/>
    <property type="match status" value="1"/>
</dbReference>
<dbReference type="Gene3D" id="3.10.580.10">
    <property type="entry name" value="CBS-domain"/>
    <property type="match status" value="1"/>
</dbReference>
<dbReference type="CDD" id="cd04622">
    <property type="entry name" value="CBS_pair_HRP1_like"/>
    <property type="match status" value="1"/>
</dbReference>
<dbReference type="InterPro" id="IPR046342">
    <property type="entry name" value="CBS_dom_sf"/>
</dbReference>
<evidence type="ECO:0000256" key="1">
    <source>
        <dbReference type="ARBA" id="ARBA00023122"/>
    </source>
</evidence>
<dbReference type="RefSeq" id="WP_119511740.1">
    <property type="nucleotide sequence ID" value="NZ_QXFK01000009.1"/>
</dbReference>
<proteinExistence type="predicted"/>
<feature type="domain" description="CBS" evidence="3">
    <location>
        <begin position="72"/>
        <end position="129"/>
    </location>
</feature>
<dbReference type="SMART" id="SM00116">
    <property type="entry name" value="CBS"/>
    <property type="match status" value="2"/>
</dbReference>
<dbReference type="EMBL" id="QXFK01000009">
    <property type="protein sequence ID" value="RIV80543.1"/>
    <property type="molecule type" value="Genomic_DNA"/>
</dbReference>
<dbReference type="PANTHER" id="PTHR43080:SF2">
    <property type="entry name" value="CBS DOMAIN-CONTAINING PROTEIN"/>
    <property type="match status" value="1"/>
</dbReference>
<reference evidence="4 5" key="1">
    <citation type="submission" date="2018-08" db="EMBL/GenBank/DDBJ databases">
        <title>Altererythrobacter sp.Ery1 and Ery12, the genome sequencing of novel strains in genus Alterythrobacter.</title>
        <authorList>
            <person name="Cheng H."/>
            <person name="Wu Y.-H."/>
            <person name="Fang C."/>
            <person name="Xu X.-W."/>
        </authorList>
    </citation>
    <scope>NUCLEOTIDE SEQUENCE [LARGE SCALE GENOMIC DNA]</scope>
    <source>
        <strain evidence="4 5">Ery1</strain>
    </source>
</reference>
<dbReference type="InterPro" id="IPR000644">
    <property type="entry name" value="CBS_dom"/>
</dbReference>
<evidence type="ECO:0000259" key="3">
    <source>
        <dbReference type="PROSITE" id="PS51371"/>
    </source>
</evidence>
<sequence>MHVKDIMTKDPACCDKDASVQDAAKLMVGNDCGEIPVVDDQGGLVGVVTDRDICCRVVAEGKSPDTPVGDIMTRSVVTVTLDTEVDACCSTMESNQVRRVPVIDDEGNCCGMVSQADIARSGADAKTAELVEEISKPSQEKASSGCC</sequence>
<comment type="caution">
    <text evidence="4">The sequence shown here is derived from an EMBL/GenBank/DDBJ whole genome shotgun (WGS) entry which is preliminary data.</text>
</comment>
<organism evidence="4 5">
    <name type="scientific">Pelagerythrobacter aerophilus</name>
    <dbReference type="NCBI Taxonomy" id="2306995"/>
    <lineage>
        <taxon>Bacteria</taxon>
        <taxon>Pseudomonadati</taxon>
        <taxon>Pseudomonadota</taxon>
        <taxon>Alphaproteobacteria</taxon>
        <taxon>Sphingomonadales</taxon>
        <taxon>Erythrobacteraceae</taxon>
        <taxon>Pelagerythrobacter</taxon>
    </lineage>
</organism>
<dbReference type="OrthoDB" id="9807125at2"/>